<dbReference type="SUPFAM" id="SSF53850">
    <property type="entry name" value="Periplasmic binding protein-like II"/>
    <property type="match status" value="1"/>
</dbReference>
<feature type="chain" id="PRO_5039592389" evidence="3">
    <location>
        <begin position="19"/>
        <end position="435"/>
    </location>
</feature>
<comment type="similarity">
    <text evidence="1">Belongs to the bacterial solute-binding protein 1 family.</text>
</comment>
<evidence type="ECO:0000313" key="4">
    <source>
        <dbReference type="EMBL" id="AGQ19377.1"/>
    </source>
</evidence>
<feature type="signal peptide" evidence="3">
    <location>
        <begin position="1"/>
        <end position="18"/>
    </location>
</feature>
<evidence type="ECO:0000256" key="1">
    <source>
        <dbReference type="ARBA" id="ARBA00008520"/>
    </source>
</evidence>
<dbReference type="PANTHER" id="PTHR43649:SF29">
    <property type="entry name" value="OSMOPROTECTIVE COMPOUNDS-BINDING PROTEIN GGTB"/>
    <property type="match status" value="1"/>
</dbReference>
<dbReference type="PROSITE" id="PS51257">
    <property type="entry name" value="PROKAR_LIPOPROTEIN"/>
    <property type="match status" value="1"/>
</dbReference>
<dbReference type="PANTHER" id="PTHR43649">
    <property type="entry name" value="ARABINOSE-BINDING PROTEIN-RELATED"/>
    <property type="match status" value="1"/>
</dbReference>
<name>S5DWT6_9ACTN</name>
<keyword evidence="4" id="KW-0762">Sugar transport</keyword>
<keyword evidence="3" id="KW-0732">Signal</keyword>
<accession>S5DWT6</accession>
<sequence length="435" mass="47023">MRKSLIGLLLILSMVAVACGDSLEGQEVIYFGAPATDGPDGQAIQSSFDSFTEETGIIVTYVGSENFESELLAQIEAGNPPNIALWPQPGTVRAQAEAGNLIPLEDLGVDLDEYRANFSPYLVGLGEVDGVPYGGAHAVNLKSIVWYQPAEFDSRGYSIPDTWDEMIALADQIVAEGMTPFCFGMYSNGATGWLATDWMEDIMLRTGNGTTSYDQWVNHEIPFNDPIVKNAATYLSQIMHTDGYVVGGSDAIVSTFFGDAQNPMFERDGNGNPGCFMHRQASFIPGFWPDDAKEGLGTETTFFPFPDMEVPSDTVLGAGDMWAVLVNDEATQAVVDFMLSENYFDAIASDAAGTGSTRISAHIGFDTSKYWSPTTQKQADFLKAALAANVFRFDGSDNMPPEVGSGSFWSEMTELAVQGPGYIDSALDAIEKSWP</sequence>
<evidence type="ECO:0000256" key="2">
    <source>
        <dbReference type="ARBA" id="ARBA00022448"/>
    </source>
</evidence>
<keyword evidence="2" id="KW-0813">Transport</keyword>
<dbReference type="Pfam" id="PF01547">
    <property type="entry name" value="SBP_bac_1"/>
    <property type="match status" value="1"/>
</dbReference>
<protein>
    <submittedName>
        <fullName evidence="4">ABC-type sugar transport system, periplasmic component</fullName>
    </submittedName>
</protein>
<organism evidence="4">
    <name type="scientific">Candidatus Actinomarina minuta</name>
    <dbReference type="NCBI Taxonomy" id="1389454"/>
    <lineage>
        <taxon>Bacteria</taxon>
        <taxon>Bacillati</taxon>
        <taxon>Actinomycetota</taxon>
        <taxon>Actinomycetes</taxon>
        <taxon>Candidatus Actinomarinidae</taxon>
        <taxon>Candidatus Actinomarinales</taxon>
        <taxon>Candidatus Actinomarineae</taxon>
        <taxon>Candidatus Actinomarinaceae</taxon>
        <taxon>Candidatus Actinomarina</taxon>
    </lineage>
</organism>
<evidence type="ECO:0000256" key="3">
    <source>
        <dbReference type="SAM" id="SignalP"/>
    </source>
</evidence>
<dbReference type="EMBL" id="KC811130">
    <property type="protein sequence ID" value="AGQ19377.1"/>
    <property type="molecule type" value="Genomic_DNA"/>
</dbReference>
<dbReference type="Gene3D" id="3.40.190.10">
    <property type="entry name" value="Periplasmic binding protein-like II"/>
    <property type="match status" value="2"/>
</dbReference>
<proteinExistence type="inferred from homology"/>
<dbReference type="AlphaFoldDB" id="S5DWT6"/>
<dbReference type="InterPro" id="IPR006059">
    <property type="entry name" value="SBP"/>
</dbReference>
<reference evidence="4" key="1">
    <citation type="journal article" date="2013" name="Sci. Rep.">
        <title>Metagenomics uncovers a new group of low GC and ultra-small marine Actinobacteria.</title>
        <authorList>
            <person name="Ghai R."/>
            <person name="Mizuno C.M."/>
            <person name="Picazo A."/>
            <person name="Camacho A."/>
            <person name="Rodriguez-Valera F."/>
        </authorList>
    </citation>
    <scope>NUCLEOTIDE SEQUENCE</scope>
</reference>
<dbReference type="InterPro" id="IPR050490">
    <property type="entry name" value="Bact_solute-bd_prot1"/>
</dbReference>